<dbReference type="OrthoDB" id="2845592at2"/>
<sequence>MAKLRQDAWLKENDELLAEAVLRHVKEGSTQLNAFEEVGDKLNRTPAACGFRWNAVVRKRYEKELEEAKRIRKERMKLLGMSGRRRSPGVYLLPGNNGESKPISLSDMNLDIVIAYLLRLQSQGGSDSEATKWRQIANSATEKIKELEKEIEKLQKENKQIREDYEQFVQIMNRARKLVALEDEETRIAPVFKMEKNGNLIPDYSHMQSNKEKENVDVTN</sequence>
<dbReference type="Proteomes" id="UP000315753">
    <property type="component" value="Unassembled WGS sequence"/>
</dbReference>
<dbReference type="PROSITE" id="PS50090">
    <property type="entry name" value="MYB_LIKE"/>
    <property type="match status" value="1"/>
</dbReference>
<evidence type="ECO:0000313" key="4">
    <source>
        <dbReference type="Proteomes" id="UP000315753"/>
    </source>
</evidence>
<dbReference type="InterPro" id="IPR014243">
    <property type="entry name" value="RsfA-like"/>
</dbReference>
<feature type="coiled-coil region" evidence="1">
    <location>
        <begin position="130"/>
        <end position="171"/>
    </location>
</feature>
<accession>A0A540V279</accession>
<protein>
    <submittedName>
        <fullName evidence="3">RsfA family transcriptional regulator</fullName>
    </submittedName>
</protein>
<organism evidence="3 4">
    <name type="scientific">Ureibacillus terrenus</name>
    <dbReference type="NCBI Taxonomy" id="118246"/>
    <lineage>
        <taxon>Bacteria</taxon>
        <taxon>Bacillati</taxon>
        <taxon>Bacillota</taxon>
        <taxon>Bacilli</taxon>
        <taxon>Bacillales</taxon>
        <taxon>Caryophanaceae</taxon>
        <taxon>Ureibacillus</taxon>
    </lineage>
</organism>
<dbReference type="EMBL" id="VIGD01000008">
    <property type="protein sequence ID" value="TQE90849.1"/>
    <property type="molecule type" value="Genomic_DNA"/>
</dbReference>
<keyword evidence="1" id="KW-0175">Coiled coil</keyword>
<gene>
    <name evidence="3" type="ORF">FKZ59_07525</name>
</gene>
<dbReference type="AlphaFoldDB" id="A0A540V279"/>
<feature type="domain" description="Myb-like" evidence="2">
    <location>
        <begin position="1"/>
        <end position="57"/>
    </location>
</feature>
<name>A0A540V279_9BACL</name>
<keyword evidence="4" id="KW-1185">Reference proteome</keyword>
<comment type="caution">
    <text evidence="3">The sequence shown here is derived from an EMBL/GenBank/DDBJ whole genome shotgun (WGS) entry which is preliminary data.</text>
</comment>
<dbReference type="RefSeq" id="WP_141602141.1">
    <property type="nucleotide sequence ID" value="NZ_JARMSB010000008.1"/>
</dbReference>
<dbReference type="NCBIfam" id="TIGR02894">
    <property type="entry name" value="DNA_bind_RsfA"/>
    <property type="match status" value="1"/>
</dbReference>
<dbReference type="InterPro" id="IPR001005">
    <property type="entry name" value="SANT/Myb"/>
</dbReference>
<evidence type="ECO:0000259" key="2">
    <source>
        <dbReference type="PROSITE" id="PS50090"/>
    </source>
</evidence>
<evidence type="ECO:0000313" key="3">
    <source>
        <dbReference type="EMBL" id="TQE90849.1"/>
    </source>
</evidence>
<evidence type="ECO:0000256" key="1">
    <source>
        <dbReference type="SAM" id="Coils"/>
    </source>
</evidence>
<dbReference type="PANTHER" id="PTHR41302:SF2">
    <property type="entry name" value="PRESPORE SPECIFIC TRANSCRIPTIONAL ACTIVATOR RSFA"/>
    <property type="match status" value="1"/>
</dbReference>
<reference evidence="3 4" key="1">
    <citation type="submission" date="2019-06" db="EMBL/GenBank/DDBJ databases">
        <title>Genome sequence of Ureibacillus terrenus.</title>
        <authorList>
            <person name="Maclea K.S."/>
            <person name="Simoes M."/>
        </authorList>
    </citation>
    <scope>NUCLEOTIDE SEQUENCE [LARGE SCALE GENOMIC DNA]</scope>
    <source>
        <strain evidence="3 4">ATCC BAA-384</strain>
    </source>
</reference>
<dbReference type="PANTHER" id="PTHR41302">
    <property type="entry name" value="PRESPORE-SPECIFIC TRANSCRIPTIONAL REGULATOR RSFA-RELATED"/>
    <property type="match status" value="1"/>
</dbReference>
<proteinExistence type="predicted"/>